<evidence type="ECO:0000313" key="3">
    <source>
        <dbReference type="EMBL" id="PPQ96783.1"/>
    </source>
</evidence>
<proteinExistence type="predicted"/>
<feature type="compositionally biased region" description="Polar residues" evidence="1">
    <location>
        <begin position="1030"/>
        <end position="1040"/>
    </location>
</feature>
<feature type="compositionally biased region" description="Polar residues" evidence="1">
    <location>
        <begin position="1050"/>
        <end position="1074"/>
    </location>
</feature>
<reference evidence="3 4" key="1">
    <citation type="journal article" date="2018" name="Evol. Lett.">
        <title>Horizontal gene cluster transfer increased hallucinogenic mushroom diversity.</title>
        <authorList>
            <person name="Reynolds H.T."/>
            <person name="Vijayakumar V."/>
            <person name="Gluck-Thaler E."/>
            <person name="Korotkin H.B."/>
            <person name="Matheny P.B."/>
            <person name="Slot J.C."/>
        </authorList>
    </citation>
    <scope>NUCLEOTIDE SEQUENCE [LARGE SCALE GENOMIC DNA]</scope>
    <source>
        <strain evidence="3 4">SRW20</strain>
    </source>
</reference>
<feature type="compositionally biased region" description="Polar residues" evidence="1">
    <location>
        <begin position="1115"/>
        <end position="1125"/>
    </location>
</feature>
<keyword evidence="2" id="KW-0812">Transmembrane</keyword>
<feature type="region of interest" description="Disordered" evidence="1">
    <location>
        <begin position="70"/>
        <end position="211"/>
    </location>
</feature>
<feature type="transmembrane region" description="Helical" evidence="2">
    <location>
        <begin position="848"/>
        <end position="874"/>
    </location>
</feature>
<feature type="compositionally biased region" description="Polar residues" evidence="1">
    <location>
        <begin position="311"/>
        <end position="321"/>
    </location>
</feature>
<keyword evidence="2" id="KW-1133">Transmembrane helix</keyword>
<feature type="compositionally biased region" description="Pro residues" evidence="1">
    <location>
        <begin position="456"/>
        <end position="467"/>
    </location>
</feature>
<comment type="caution">
    <text evidence="3">The sequence shown here is derived from an EMBL/GenBank/DDBJ whole genome shotgun (WGS) entry which is preliminary data.</text>
</comment>
<evidence type="ECO:0000313" key="4">
    <source>
        <dbReference type="Proteomes" id="UP000284706"/>
    </source>
</evidence>
<feature type="region of interest" description="Disordered" evidence="1">
    <location>
        <begin position="278"/>
        <end position="375"/>
    </location>
</feature>
<feature type="compositionally biased region" description="Polar residues" evidence="1">
    <location>
        <begin position="171"/>
        <end position="184"/>
    </location>
</feature>
<evidence type="ECO:0000256" key="1">
    <source>
        <dbReference type="SAM" id="MobiDB-lite"/>
    </source>
</evidence>
<name>A0A409Y1F7_9AGAR</name>
<gene>
    <name evidence="3" type="ORF">CVT26_006267</name>
</gene>
<feature type="transmembrane region" description="Helical" evidence="2">
    <location>
        <begin position="800"/>
        <end position="820"/>
    </location>
</feature>
<feature type="compositionally biased region" description="Basic and acidic residues" evidence="1">
    <location>
        <begin position="564"/>
        <end position="575"/>
    </location>
</feature>
<dbReference type="OrthoDB" id="3062801at2759"/>
<feature type="compositionally biased region" description="Low complexity" evidence="1">
    <location>
        <begin position="1199"/>
        <end position="1210"/>
    </location>
</feature>
<dbReference type="Proteomes" id="UP000284706">
    <property type="component" value="Unassembled WGS sequence"/>
</dbReference>
<evidence type="ECO:0000256" key="2">
    <source>
        <dbReference type="SAM" id="Phobius"/>
    </source>
</evidence>
<feature type="compositionally biased region" description="Pro residues" evidence="1">
    <location>
        <begin position="1094"/>
        <end position="1108"/>
    </location>
</feature>
<feature type="compositionally biased region" description="Pro residues" evidence="1">
    <location>
        <begin position="348"/>
        <end position="358"/>
    </location>
</feature>
<feature type="region of interest" description="Disordered" evidence="1">
    <location>
        <begin position="441"/>
        <end position="586"/>
    </location>
</feature>
<feature type="region of interest" description="Disordered" evidence="1">
    <location>
        <begin position="647"/>
        <end position="669"/>
    </location>
</feature>
<feature type="region of interest" description="Disordered" evidence="1">
    <location>
        <begin position="390"/>
        <end position="429"/>
    </location>
</feature>
<dbReference type="STRING" id="231916.A0A409Y1F7"/>
<feature type="compositionally biased region" description="Pro residues" evidence="1">
    <location>
        <begin position="516"/>
        <end position="527"/>
    </location>
</feature>
<keyword evidence="2" id="KW-0472">Membrane</keyword>
<accession>A0A409Y1F7</accession>
<feature type="compositionally biased region" description="Pro residues" evidence="1">
    <location>
        <begin position="984"/>
        <end position="995"/>
    </location>
</feature>
<feature type="compositionally biased region" description="Polar residues" evidence="1">
    <location>
        <begin position="443"/>
        <end position="454"/>
    </location>
</feature>
<dbReference type="AlphaFoldDB" id="A0A409Y1F7"/>
<feature type="region of interest" description="Disordered" evidence="1">
    <location>
        <begin position="984"/>
        <end position="1005"/>
    </location>
</feature>
<sequence>MITTEAGNTVSSLQSSRNKVFKAHCTAQRYLRKPLPVKESLIDDIFVSAGRMASKNEELGRQVQIQRTVASDAAEGGAGPSSVPKPVLALRNRDPNGTSPPFGQEGAPQPDTTSRTGVTQHSTSSSVQPPLPTPTPAIPRRRRSSGEGSPSATRPEASNNIPLQPLRRDSQASGNTPRQSQVTPPSGPVHYQPGVPVQPNAGVPQPPVQPFFSDPPVIPTGWQRGYPYTFPPENAFSPYQRILPGTPQMYASPAPLSTFVPSPAPQPTTMWNQSPAMYPSGSTNATPNRPHTIAASPAYLPGIQPVPQPSTRPLTNVSSATPRYAYGDPALTNAPQGTPAQPQSAPDPSMPPPQPATPGAPVIPNSVPLPAQYPTRAPTRRATDVFVANDPFKASSHGKHSKRDDDVTFDDIPVAGQSGSNPVSTTPYWPPPASVPYYGTPSWGMTPNWQQSAPRPTAPQPDQPFIPPINVGQPVAQPPVIPGETHFPQETRPVHSPVSAESRPPTPAESAESPRPQSPTQPAGPPQPERHDTLDSVVPVSPERESQSGENEGQEPGETNAPNGHERPASPESRHSAQGSFESYNPYRPSSPYIPGVGWVPAPTPYSPYGYIDPAFPPSPYNQPYYVQPPQKQTFWSKLGSWLSPSRRSETYKPPNPYAPYGPPAVSEESEKGPAQVALTFIIGTLPSQIYLHFLLRLPSLYFSRVARIFEEADLTLPEIKKMALQTASQGKADLLEFRLFEVQNVPPQYERLKSTWEAFIDSVMREWKTYNIISVLLLSAILTILQIDSAASDPLTRYTALFSLICALMSLLFGCMYIIRFGTMRKTYKAAEWALEAKRTKTIWWNVWVLLAMPAIWLTWSIVLYIACIMSFIWRTTPSDQGPNASASNRTILILRIVISTVLGLGVIYGWLVLSTFRRYGTAMDKAWKKRIDGWIEEKAQQQSTPYPYSTPYYNPTPYPYPGATPYASYTYIPQPGAPVPPYSEPNRMYPPDPKGGYGFSDSTYATASYVPPAEVYDSSESLEENNGTDDPTQRNTFYNAFPPGFQPYDQNNQLHDQPGSRSNSEQRPSSQVHPPASDDPSPQFGLKRAPLAVPPPPTLPPIPGTPAPAFLRSTPSSLGSTADQRADPTGYPDVDDVQDNRPENHVHFLSPLFSPRTSFFGSSTGGGTELPETGSIKPDSAGGTQGKHPAAGPSHFEGGSDSSESSLG</sequence>
<dbReference type="EMBL" id="NHYE01001327">
    <property type="protein sequence ID" value="PPQ96783.1"/>
    <property type="molecule type" value="Genomic_DNA"/>
</dbReference>
<feature type="compositionally biased region" description="Polar residues" evidence="1">
    <location>
        <begin position="417"/>
        <end position="427"/>
    </location>
</feature>
<protein>
    <submittedName>
        <fullName evidence="3">Uncharacterized protein</fullName>
    </submittedName>
</protein>
<feature type="transmembrane region" description="Helical" evidence="2">
    <location>
        <begin position="894"/>
        <end position="915"/>
    </location>
</feature>
<feature type="compositionally biased region" description="Polar residues" evidence="1">
    <location>
        <begin position="278"/>
        <end position="289"/>
    </location>
</feature>
<keyword evidence="4" id="KW-1185">Reference proteome</keyword>
<feature type="transmembrane region" description="Helical" evidence="2">
    <location>
        <begin position="770"/>
        <end position="788"/>
    </location>
</feature>
<feature type="transmembrane region" description="Helical" evidence="2">
    <location>
        <begin position="677"/>
        <end position="696"/>
    </location>
</feature>
<dbReference type="InParanoid" id="A0A409Y1F7"/>
<feature type="region of interest" description="Disordered" evidence="1">
    <location>
        <begin position="1017"/>
        <end position="1210"/>
    </location>
</feature>
<organism evidence="3 4">
    <name type="scientific">Gymnopilus dilepis</name>
    <dbReference type="NCBI Taxonomy" id="231916"/>
    <lineage>
        <taxon>Eukaryota</taxon>
        <taxon>Fungi</taxon>
        <taxon>Dikarya</taxon>
        <taxon>Basidiomycota</taxon>
        <taxon>Agaricomycotina</taxon>
        <taxon>Agaricomycetes</taxon>
        <taxon>Agaricomycetidae</taxon>
        <taxon>Agaricales</taxon>
        <taxon>Agaricineae</taxon>
        <taxon>Hymenogastraceae</taxon>
        <taxon>Gymnopilus</taxon>
    </lineage>
</organism>
<feature type="compositionally biased region" description="Polar residues" evidence="1">
    <location>
        <begin position="110"/>
        <end position="121"/>
    </location>
</feature>
<feature type="compositionally biased region" description="Pro residues" evidence="1">
    <location>
        <begin position="654"/>
        <end position="663"/>
    </location>
</feature>